<keyword evidence="6" id="KW-0175">Coiled coil</keyword>
<dbReference type="KEGG" id="meti:DK427_01815"/>
<dbReference type="InterPro" id="IPR035965">
    <property type="entry name" value="PAS-like_dom_sf"/>
</dbReference>
<dbReference type="PRINTS" id="PR00344">
    <property type="entry name" value="BCTRLSENSOR"/>
</dbReference>
<evidence type="ECO:0000313" key="11">
    <source>
        <dbReference type="Proteomes" id="UP000246058"/>
    </source>
</evidence>
<dbReference type="GO" id="GO:0005886">
    <property type="term" value="C:plasma membrane"/>
    <property type="evidence" value="ECO:0007669"/>
    <property type="project" value="TreeGrafter"/>
</dbReference>
<dbReference type="SUPFAM" id="SSF55874">
    <property type="entry name" value="ATPase domain of HSP90 chaperone/DNA topoisomerase II/histidine kinase"/>
    <property type="match status" value="1"/>
</dbReference>
<dbReference type="CDD" id="cd00130">
    <property type="entry name" value="PAS"/>
    <property type="match status" value="1"/>
</dbReference>
<dbReference type="SMART" id="SM00086">
    <property type="entry name" value="PAC"/>
    <property type="match status" value="1"/>
</dbReference>
<dbReference type="CDD" id="cd16922">
    <property type="entry name" value="HATPase_EvgS-ArcB-TorS-like"/>
    <property type="match status" value="1"/>
</dbReference>
<dbReference type="PROSITE" id="PS50109">
    <property type="entry name" value="HIS_KIN"/>
    <property type="match status" value="1"/>
</dbReference>
<dbReference type="Pfam" id="PF02518">
    <property type="entry name" value="HATPase_c"/>
    <property type="match status" value="1"/>
</dbReference>
<dbReference type="Pfam" id="PF12860">
    <property type="entry name" value="PAS_7"/>
    <property type="match status" value="1"/>
</dbReference>
<dbReference type="PROSITE" id="PS50113">
    <property type="entry name" value="PAC"/>
    <property type="match status" value="1"/>
</dbReference>
<dbReference type="InterPro" id="IPR001610">
    <property type="entry name" value="PAC"/>
</dbReference>
<name>A0A2U8VMD4_9HYPH</name>
<keyword evidence="7" id="KW-0812">Transmembrane</keyword>
<keyword evidence="7" id="KW-0472">Membrane</keyword>
<dbReference type="EC" id="2.7.13.3" evidence="2"/>
<accession>A0A2U8VMD4</accession>
<evidence type="ECO:0000256" key="1">
    <source>
        <dbReference type="ARBA" id="ARBA00000085"/>
    </source>
</evidence>
<feature type="transmembrane region" description="Helical" evidence="7">
    <location>
        <begin position="193"/>
        <end position="211"/>
    </location>
</feature>
<evidence type="ECO:0000256" key="5">
    <source>
        <dbReference type="ARBA" id="ARBA00022777"/>
    </source>
</evidence>
<dbReference type="Gene3D" id="3.30.450.20">
    <property type="entry name" value="PAS domain"/>
    <property type="match status" value="2"/>
</dbReference>
<sequence>MPEAASASLSARADTILGVRWPARARSGRLARVEAGLRYAIPVLLSCFLACLVGLSVVHVRGERTEIVAAATTEIEAALRLAVLPGRAPDLGTLAAAQARAGRSLLLVAADERILAAHPPLPAGTDRLEQAIGRATAPMTPGQGTGVFDLTLPNGEAALAAIQQLPDGRRLAIVQELKPLLAGWRERSRDQTVLMGAAILVILGVAVAYGLQSRRAQSADRVCEQIRQRLDIALGRGGCGLWDWDIPRGRIYWSNSMYALLGYRREHEFLSFGTVNALVHPDDGDLYSLARGLAANQTTVDHAFRMRGADGAYVWLRTRAEVVPDSADGGSHLVGIAIDVSEQHQLAETSATADMRLRDAIEAISEAFVLWDTGNKLVLCNSKFRHLHALNPEDAQPGRRYADVMSRGMLPQIRREMPESGAATARTFEAELTDGRWLQISERRTKDGGYVSVGTDITSLKRHQEQLVASERELIETVKDLKRSRRTLEVQTQQLADLAERYLDQKATAETASQAKSDFLANMSHELRTPLNAIIGFADVMASEVFGPLGSPRYTDYCRDIGESGHYLLSVIDDILNMSRIEGHRVRLAPREIPADQAVGAALKLVAEAARAKSLHVGLDIAPDLTVLADERALHQILTNLLQNAVKFTAAEGSVMVRARRAGDCTHIFVEDTGIGIPRTILPRLGQPFVQVEANMTRSHKGSGLGLAIARSMAELHGGSLRIRSEVNQGTIVLVRMPAPTAERLAQIAAAEAPDTGAQETVAALREAAGATRRREMARAAI</sequence>
<dbReference type="NCBIfam" id="TIGR00229">
    <property type="entry name" value="sensory_box"/>
    <property type="match status" value="1"/>
</dbReference>
<dbReference type="InterPro" id="IPR005467">
    <property type="entry name" value="His_kinase_dom"/>
</dbReference>
<dbReference type="OrthoDB" id="9801651at2"/>
<comment type="catalytic activity">
    <reaction evidence="1">
        <text>ATP + protein L-histidine = ADP + protein N-phospho-L-histidine.</text>
        <dbReference type="EC" id="2.7.13.3"/>
    </reaction>
</comment>
<dbReference type="Proteomes" id="UP000246058">
    <property type="component" value="Chromosome"/>
</dbReference>
<keyword evidence="11" id="KW-1185">Reference proteome</keyword>
<keyword evidence="5 10" id="KW-0418">Kinase</keyword>
<proteinExistence type="predicted"/>
<feature type="coiled-coil region" evidence="6">
    <location>
        <begin position="460"/>
        <end position="501"/>
    </location>
</feature>
<evidence type="ECO:0000259" key="9">
    <source>
        <dbReference type="PROSITE" id="PS50113"/>
    </source>
</evidence>
<dbReference type="InterPro" id="IPR003594">
    <property type="entry name" value="HATPase_dom"/>
</dbReference>
<evidence type="ECO:0000259" key="8">
    <source>
        <dbReference type="PROSITE" id="PS50109"/>
    </source>
</evidence>
<dbReference type="SUPFAM" id="SSF47384">
    <property type="entry name" value="Homodimeric domain of signal transducing histidine kinase"/>
    <property type="match status" value="1"/>
</dbReference>
<evidence type="ECO:0000256" key="3">
    <source>
        <dbReference type="ARBA" id="ARBA00022553"/>
    </source>
</evidence>
<feature type="domain" description="PAC" evidence="9">
    <location>
        <begin position="300"/>
        <end position="352"/>
    </location>
</feature>
<dbReference type="EMBL" id="CP029551">
    <property type="protein sequence ID" value="AWN34628.1"/>
    <property type="molecule type" value="Genomic_DNA"/>
</dbReference>
<reference evidence="10 11" key="1">
    <citation type="submission" date="2018-05" db="EMBL/GenBank/DDBJ databases">
        <title>Complete Genome Sequence of Methylobacterium sp. 17Sr1-43.</title>
        <authorList>
            <person name="Srinivasan S."/>
        </authorList>
    </citation>
    <scope>NUCLEOTIDE SEQUENCE [LARGE SCALE GENOMIC DNA]</scope>
    <source>
        <strain evidence="10 11">17Sr1-43</strain>
    </source>
</reference>
<feature type="domain" description="Histidine kinase" evidence="8">
    <location>
        <begin position="522"/>
        <end position="741"/>
    </location>
</feature>
<keyword evidence="3" id="KW-0597">Phosphoprotein</keyword>
<dbReference type="Gene3D" id="3.30.565.10">
    <property type="entry name" value="Histidine kinase-like ATPase, C-terminal domain"/>
    <property type="match status" value="1"/>
</dbReference>
<gene>
    <name evidence="10" type="ORF">DK427_01815</name>
</gene>
<evidence type="ECO:0000256" key="2">
    <source>
        <dbReference type="ARBA" id="ARBA00012438"/>
    </source>
</evidence>
<dbReference type="InterPro" id="IPR036097">
    <property type="entry name" value="HisK_dim/P_sf"/>
</dbReference>
<dbReference type="PANTHER" id="PTHR43047">
    <property type="entry name" value="TWO-COMPONENT HISTIDINE PROTEIN KINASE"/>
    <property type="match status" value="1"/>
</dbReference>
<dbReference type="SMART" id="SM00091">
    <property type="entry name" value="PAS"/>
    <property type="match status" value="2"/>
</dbReference>
<dbReference type="CDD" id="cd00082">
    <property type="entry name" value="HisKA"/>
    <property type="match status" value="1"/>
</dbReference>
<dbReference type="Gene3D" id="1.10.287.130">
    <property type="match status" value="1"/>
</dbReference>
<dbReference type="InterPro" id="IPR000014">
    <property type="entry name" value="PAS"/>
</dbReference>
<dbReference type="InterPro" id="IPR004358">
    <property type="entry name" value="Sig_transdc_His_kin-like_C"/>
</dbReference>
<organism evidence="10 11">
    <name type="scientific">Methylobacterium radiodurans</name>
    <dbReference type="NCBI Taxonomy" id="2202828"/>
    <lineage>
        <taxon>Bacteria</taxon>
        <taxon>Pseudomonadati</taxon>
        <taxon>Pseudomonadota</taxon>
        <taxon>Alphaproteobacteria</taxon>
        <taxon>Hyphomicrobiales</taxon>
        <taxon>Methylobacteriaceae</taxon>
        <taxon>Methylobacterium</taxon>
    </lineage>
</organism>
<evidence type="ECO:0000313" key="10">
    <source>
        <dbReference type="EMBL" id="AWN34628.1"/>
    </source>
</evidence>
<evidence type="ECO:0000256" key="7">
    <source>
        <dbReference type="SAM" id="Phobius"/>
    </source>
</evidence>
<dbReference type="InterPro" id="IPR003661">
    <property type="entry name" value="HisK_dim/P_dom"/>
</dbReference>
<dbReference type="GO" id="GO:0000155">
    <property type="term" value="F:phosphorelay sensor kinase activity"/>
    <property type="evidence" value="ECO:0007669"/>
    <property type="project" value="InterPro"/>
</dbReference>
<dbReference type="RefSeq" id="WP_109949767.1">
    <property type="nucleotide sequence ID" value="NZ_CP029551.1"/>
</dbReference>
<dbReference type="AlphaFoldDB" id="A0A2U8VMD4"/>
<dbReference type="PANTHER" id="PTHR43047:SF72">
    <property type="entry name" value="OSMOSENSING HISTIDINE PROTEIN KINASE SLN1"/>
    <property type="match status" value="1"/>
</dbReference>
<dbReference type="GO" id="GO:0009927">
    <property type="term" value="F:histidine phosphotransfer kinase activity"/>
    <property type="evidence" value="ECO:0007669"/>
    <property type="project" value="TreeGrafter"/>
</dbReference>
<dbReference type="Pfam" id="PF08447">
    <property type="entry name" value="PAS_3"/>
    <property type="match status" value="1"/>
</dbReference>
<evidence type="ECO:0000256" key="6">
    <source>
        <dbReference type="SAM" id="Coils"/>
    </source>
</evidence>
<dbReference type="InterPro" id="IPR000700">
    <property type="entry name" value="PAS-assoc_C"/>
</dbReference>
<protein>
    <recommendedName>
        <fullName evidence="2">histidine kinase</fullName>
        <ecNumber evidence="2">2.7.13.3</ecNumber>
    </recommendedName>
</protein>
<dbReference type="InterPro" id="IPR036890">
    <property type="entry name" value="HATPase_C_sf"/>
</dbReference>
<dbReference type="SMART" id="SM00387">
    <property type="entry name" value="HATPase_c"/>
    <property type="match status" value="1"/>
</dbReference>
<dbReference type="SMART" id="SM00388">
    <property type="entry name" value="HisKA"/>
    <property type="match status" value="1"/>
</dbReference>
<evidence type="ECO:0000256" key="4">
    <source>
        <dbReference type="ARBA" id="ARBA00022679"/>
    </source>
</evidence>
<keyword evidence="4" id="KW-0808">Transferase</keyword>
<dbReference type="FunFam" id="3.30.565.10:FF:000006">
    <property type="entry name" value="Sensor histidine kinase WalK"/>
    <property type="match status" value="1"/>
</dbReference>
<dbReference type="SUPFAM" id="SSF55785">
    <property type="entry name" value="PYP-like sensor domain (PAS domain)"/>
    <property type="match status" value="2"/>
</dbReference>
<dbReference type="InterPro" id="IPR013655">
    <property type="entry name" value="PAS_fold_3"/>
</dbReference>
<keyword evidence="7" id="KW-1133">Transmembrane helix</keyword>
<feature type="transmembrane region" description="Helical" evidence="7">
    <location>
        <begin position="39"/>
        <end position="58"/>
    </location>
</feature>
<dbReference type="Pfam" id="PF00512">
    <property type="entry name" value="HisKA"/>
    <property type="match status" value="1"/>
</dbReference>